<reference evidence="1" key="1">
    <citation type="submission" date="2014-07" db="EMBL/GenBank/DDBJ databases">
        <title>Identification of a novel salt tolerance gene in wild soybean by whole-genome sequencing.</title>
        <authorList>
            <person name="Lam H.-M."/>
            <person name="Qi X."/>
            <person name="Li M.-W."/>
            <person name="Liu X."/>
            <person name="Xie M."/>
            <person name="Ni M."/>
            <person name="Xu X."/>
        </authorList>
    </citation>
    <scope>NUCLEOTIDE SEQUENCE [LARGE SCALE GENOMIC DNA]</scope>
    <source>
        <tissue evidence="1">Root</tissue>
    </source>
</reference>
<dbReference type="CDD" id="cd00303">
    <property type="entry name" value="retropepsin_like"/>
    <property type="match status" value="1"/>
</dbReference>
<dbReference type="PANTHER" id="PTHR33067">
    <property type="entry name" value="RNA-DIRECTED DNA POLYMERASE-RELATED"/>
    <property type="match status" value="1"/>
</dbReference>
<dbReference type="SUPFAM" id="SSF50630">
    <property type="entry name" value="Acid proteases"/>
    <property type="match status" value="1"/>
</dbReference>
<dbReference type="PANTHER" id="PTHR33067:SF31">
    <property type="entry name" value="RNA-DIRECTED DNA POLYMERASE"/>
    <property type="match status" value="1"/>
</dbReference>
<name>A0A0B2PCS3_GLYSO</name>
<feature type="non-terminal residue" evidence="1">
    <location>
        <position position="177"/>
    </location>
</feature>
<accession>A0A0B2PCS3</accession>
<protein>
    <recommendedName>
        <fullName evidence="2">Aspartic peptidase DDI1-type domain-containing protein</fullName>
    </recommendedName>
</protein>
<dbReference type="Gene3D" id="2.40.70.10">
    <property type="entry name" value="Acid Proteases"/>
    <property type="match status" value="1"/>
</dbReference>
<gene>
    <name evidence="1" type="ORF">glysoja_039215</name>
</gene>
<dbReference type="Proteomes" id="UP000053555">
    <property type="component" value="Unassembled WGS sequence"/>
</dbReference>
<sequence>MPLYTKFLKDFLTKKRKYINNESIVVEGNYSAVIQRKLPHKVKDPGSVTIPCSIRDVSVGKALFDLGASINLMPLSMFRRIGNLNIAPMRMTLQLAEHSIIRPFGVVEDVLVIVCHFTYPMVFVIMDIEEDVEIPLILGRSFMLNAKCVVDMGNDNLDMGVEDQKVTLNMFEAIKHP</sequence>
<dbReference type="AlphaFoldDB" id="A0A0B2PCS3"/>
<organism evidence="1">
    <name type="scientific">Glycine soja</name>
    <name type="common">Wild soybean</name>
    <dbReference type="NCBI Taxonomy" id="3848"/>
    <lineage>
        <taxon>Eukaryota</taxon>
        <taxon>Viridiplantae</taxon>
        <taxon>Streptophyta</taxon>
        <taxon>Embryophyta</taxon>
        <taxon>Tracheophyta</taxon>
        <taxon>Spermatophyta</taxon>
        <taxon>Magnoliopsida</taxon>
        <taxon>eudicotyledons</taxon>
        <taxon>Gunneridae</taxon>
        <taxon>Pentapetalae</taxon>
        <taxon>rosids</taxon>
        <taxon>fabids</taxon>
        <taxon>Fabales</taxon>
        <taxon>Fabaceae</taxon>
        <taxon>Papilionoideae</taxon>
        <taxon>50 kb inversion clade</taxon>
        <taxon>NPAAA clade</taxon>
        <taxon>indigoferoid/millettioid clade</taxon>
        <taxon>Phaseoleae</taxon>
        <taxon>Glycine</taxon>
        <taxon>Glycine subgen. Soja</taxon>
    </lineage>
</organism>
<dbReference type="EMBL" id="KN668565">
    <property type="protein sequence ID" value="KHN05289.1"/>
    <property type="molecule type" value="Genomic_DNA"/>
</dbReference>
<dbReference type="InterPro" id="IPR021109">
    <property type="entry name" value="Peptidase_aspartic_dom_sf"/>
</dbReference>
<evidence type="ECO:0008006" key="2">
    <source>
        <dbReference type="Google" id="ProtNLM"/>
    </source>
</evidence>
<proteinExistence type="predicted"/>
<evidence type="ECO:0000313" key="1">
    <source>
        <dbReference type="EMBL" id="KHN05289.1"/>
    </source>
</evidence>